<dbReference type="AlphaFoldDB" id="A0A5M3N220"/>
<sequence length="433" mass="47839">MARDAGTARSGRRSDAMKSFMTSLGLRPTDAEEFDAIKSSIRKIALSVFVQGLGASEQSDQRWSTFKTHVLDHVPILVAAPPRAYECLYDYTSKFLATRKHGFKRRQARLEHSVAYLDSSGGADASHRGPLTRRDATYRLARARTETQTVPYERSPSLGGEPEPEQPTDEDAPRLGSAQDAGTQPVQPPSCNSSMAWEPVTQPEQPADEDVLRLSSAQDAGAQPVQPPSCNSPMDRVVVTHTDTRRASSEEHALHFDLRAHTTQITNHDETVDDESRSASRPRYRSSETAVALSCRTTSAQPEDVSSDAAALKGNQHNPEYSEQPTAEGTWAVRAFLNVAKVPHLIPLFLSLGVFSTTHLDVLTKYDTMRRTRFFGPNITYMDAVMLEDAFEERKNRGRQAQGVAAPEQMESDEFIDDSEKTDEAINDGQSDV</sequence>
<dbReference type="EMBL" id="JH711574">
    <property type="protein sequence ID" value="EIW85433.1"/>
    <property type="molecule type" value="Genomic_DNA"/>
</dbReference>
<feature type="compositionally biased region" description="Basic and acidic residues" evidence="1">
    <location>
        <begin position="267"/>
        <end position="278"/>
    </location>
</feature>
<feature type="region of interest" description="Disordered" evidence="1">
    <location>
        <begin position="394"/>
        <end position="433"/>
    </location>
</feature>
<feature type="region of interest" description="Disordered" evidence="1">
    <location>
        <begin position="243"/>
        <end position="289"/>
    </location>
</feature>
<accession>A0A5M3N220</accession>
<keyword evidence="3" id="KW-1185">Reference proteome</keyword>
<gene>
    <name evidence="2" type="ORF">CONPUDRAFT_162631</name>
</gene>
<protein>
    <submittedName>
        <fullName evidence="2">Uncharacterized protein</fullName>
    </submittedName>
</protein>
<dbReference type="GeneID" id="19204749"/>
<proteinExistence type="predicted"/>
<evidence type="ECO:0000256" key="1">
    <source>
        <dbReference type="SAM" id="MobiDB-lite"/>
    </source>
</evidence>
<name>A0A5M3N220_CONPW</name>
<feature type="compositionally biased region" description="Polar residues" evidence="1">
    <location>
        <begin position="180"/>
        <end position="195"/>
    </location>
</feature>
<dbReference type="Proteomes" id="UP000053558">
    <property type="component" value="Unassembled WGS sequence"/>
</dbReference>
<feature type="region of interest" description="Disordered" evidence="1">
    <location>
        <begin position="143"/>
        <end position="209"/>
    </location>
</feature>
<evidence type="ECO:0000313" key="2">
    <source>
        <dbReference type="EMBL" id="EIW85433.1"/>
    </source>
</evidence>
<evidence type="ECO:0000313" key="3">
    <source>
        <dbReference type="Proteomes" id="UP000053558"/>
    </source>
</evidence>
<comment type="caution">
    <text evidence="2">The sequence shown here is derived from an EMBL/GenBank/DDBJ whole genome shotgun (WGS) entry which is preliminary data.</text>
</comment>
<dbReference type="KEGG" id="cput:CONPUDRAFT_162631"/>
<feature type="compositionally biased region" description="Basic and acidic residues" evidence="1">
    <location>
        <begin position="243"/>
        <end position="260"/>
    </location>
</feature>
<organism evidence="2 3">
    <name type="scientific">Coniophora puteana (strain RWD-64-598)</name>
    <name type="common">Brown rot fungus</name>
    <dbReference type="NCBI Taxonomy" id="741705"/>
    <lineage>
        <taxon>Eukaryota</taxon>
        <taxon>Fungi</taxon>
        <taxon>Dikarya</taxon>
        <taxon>Basidiomycota</taxon>
        <taxon>Agaricomycotina</taxon>
        <taxon>Agaricomycetes</taxon>
        <taxon>Agaricomycetidae</taxon>
        <taxon>Boletales</taxon>
        <taxon>Coniophorineae</taxon>
        <taxon>Coniophoraceae</taxon>
        <taxon>Coniophora</taxon>
    </lineage>
</organism>
<reference evidence="3" key="1">
    <citation type="journal article" date="2012" name="Science">
        <title>The Paleozoic origin of enzymatic lignin decomposition reconstructed from 31 fungal genomes.</title>
        <authorList>
            <person name="Floudas D."/>
            <person name="Binder M."/>
            <person name="Riley R."/>
            <person name="Barry K."/>
            <person name="Blanchette R.A."/>
            <person name="Henrissat B."/>
            <person name="Martinez A.T."/>
            <person name="Otillar R."/>
            <person name="Spatafora J.W."/>
            <person name="Yadav J.S."/>
            <person name="Aerts A."/>
            <person name="Benoit I."/>
            <person name="Boyd A."/>
            <person name="Carlson A."/>
            <person name="Copeland A."/>
            <person name="Coutinho P.M."/>
            <person name="de Vries R.P."/>
            <person name="Ferreira P."/>
            <person name="Findley K."/>
            <person name="Foster B."/>
            <person name="Gaskell J."/>
            <person name="Glotzer D."/>
            <person name="Gorecki P."/>
            <person name="Heitman J."/>
            <person name="Hesse C."/>
            <person name="Hori C."/>
            <person name="Igarashi K."/>
            <person name="Jurgens J.A."/>
            <person name="Kallen N."/>
            <person name="Kersten P."/>
            <person name="Kohler A."/>
            <person name="Kuees U."/>
            <person name="Kumar T.K.A."/>
            <person name="Kuo A."/>
            <person name="LaButti K."/>
            <person name="Larrondo L.F."/>
            <person name="Lindquist E."/>
            <person name="Ling A."/>
            <person name="Lombard V."/>
            <person name="Lucas S."/>
            <person name="Lundell T."/>
            <person name="Martin R."/>
            <person name="McLaughlin D.J."/>
            <person name="Morgenstern I."/>
            <person name="Morin E."/>
            <person name="Murat C."/>
            <person name="Nagy L.G."/>
            <person name="Nolan M."/>
            <person name="Ohm R.A."/>
            <person name="Patyshakuliyeva A."/>
            <person name="Rokas A."/>
            <person name="Ruiz-Duenas F.J."/>
            <person name="Sabat G."/>
            <person name="Salamov A."/>
            <person name="Samejima M."/>
            <person name="Schmutz J."/>
            <person name="Slot J.C."/>
            <person name="St John F."/>
            <person name="Stenlid J."/>
            <person name="Sun H."/>
            <person name="Sun S."/>
            <person name="Syed K."/>
            <person name="Tsang A."/>
            <person name="Wiebenga A."/>
            <person name="Young D."/>
            <person name="Pisabarro A."/>
            <person name="Eastwood D.C."/>
            <person name="Martin F."/>
            <person name="Cullen D."/>
            <person name="Grigoriev I.V."/>
            <person name="Hibbett D.S."/>
        </authorList>
    </citation>
    <scope>NUCLEOTIDE SEQUENCE [LARGE SCALE GENOMIC DNA]</scope>
    <source>
        <strain evidence="3">RWD-64-598 SS2</strain>
    </source>
</reference>
<dbReference type="RefSeq" id="XP_007764924.1">
    <property type="nucleotide sequence ID" value="XM_007766734.1"/>
</dbReference>